<feature type="domain" description="ATP-grasp" evidence="2">
    <location>
        <begin position="75"/>
        <end position="284"/>
    </location>
</feature>
<evidence type="ECO:0000313" key="3">
    <source>
        <dbReference type="EMBL" id="KAK3082757.1"/>
    </source>
</evidence>
<dbReference type="GO" id="GO:0047730">
    <property type="term" value="F:carnosine synthase activity"/>
    <property type="evidence" value="ECO:0007669"/>
    <property type="project" value="InterPro"/>
</dbReference>
<keyword evidence="1" id="KW-0547">Nucleotide-binding</keyword>
<feature type="non-terminal residue" evidence="3">
    <location>
        <position position="1"/>
    </location>
</feature>
<organism evidence="3 4">
    <name type="scientific">Pinctada imbricata</name>
    <name type="common">Atlantic pearl-oyster</name>
    <name type="synonym">Pinctada martensii</name>
    <dbReference type="NCBI Taxonomy" id="66713"/>
    <lineage>
        <taxon>Eukaryota</taxon>
        <taxon>Metazoa</taxon>
        <taxon>Spiralia</taxon>
        <taxon>Lophotrochozoa</taxon>
        <taxon>Mollusca</taxon>
        <taxon>Bivalvia</taxon>
        <taxon>Autobranchia</taxon>
        <taxon>Pteriomorphia</taxon>
        <taxon>Pterioida</taxon>
        <taxon>Pterioidea</taxon>
        <taxon>Pteriidae</taxon>
        <taxon>Pinctada</taxon>
    </lineage>
</organism>
<dbReference type="GO" id="GO:0046872">
    <property type="term" value="F:metal ion binding"/>
    <property type="evidence" value="ECO:0007669"/>
    <property type="project" value="InterPro"/>
</dbReference>
<proteinExistence type="predicted"/>
<dbReference type="PANTHER" id="PTHR48066:SF1">
    <property type="entry name" value="CARNOSINE SYNTHASE 1"/>
    <property type="match status" value="1"/>
</dbReference>
<dbReference type="InterPro" id="IPR011761">
    <property type="entry name" value="ATP-grasp"/>
</dbReference>
<keyword evidence="1" id="KW-0067">ATP-binding</keyword>
<protein>
    <recommendedName>
        <fullName evidence="2">ATP-grasp domain-containing protein</fullName>
    </recommendedName>
</protein>
<gene>
    <name evidence="3" type="ORF">FSP39_004476</name>
</gene>
<sequence>IHFNMRNHAKDADHALVITQILHKRNHVVHGCCTFEDDLSVLAAMVAEMLHLTGPDVQGIMGAKQKGLFYDMMIRDVEGYDEVDVTPFAVPSFSIRNEQNLTHYMKMMAFPLILKLEHGSGSAGIVMVESEENCLQAYRDLVWQTERHKKQGGSGLGFADTYVLMEYVPGSEHGVDLIIFRGELVAIFIRDRFMTVDGPPKESICVMPSQLSYDKQQEIIFAAYWTCRKLGLDDGVFNVDIRFDKYDVPKILEVNGRMGGGYIREWIYNLYNIDLVVSLFQVSLGIWPRFGYLAPCGAMAGTFLTNTSHSSVLDDENLSNNLMSVYDNDTVFFQALRNITNCGQGDFEKPRATLAVRGESVHHAIDLLKNCCRILNVNDSFYVLNAL</sequence>
<evidence type="ECO:0000313" key="4">
    <source>
        <dbReference type="Proteomes" id="UP001186944"/>
    </source>
</evidence>
<name>A0AA89BJ42_PINIB</name>
<evidence type="ECO:0000256" key="1">
    <source>
        <dbReference type="PROSITE-ProRule" id="PRU00409"/>
    </source>
</evidence>
<evidence type="ECO:0000259" key="2">
    <source>
        <dbReference type="PROSITE" id="PS50975"/>
    </source>
</evidence>
<dbReference type="EMBL" id="VSWD01000014">
    <property type="protein sequence ID" value="KAK3082757.1"/>
    <property type="molecule type" value="Genomic_DNA"/>
</dbReference>
<dbReference type="GO" id="GO:0016887">
    <property type="term" value="F:ATP hydrolysis activity"/>
    <property type="evidence" value="ECO:0007669"/>
    <property type="project" value="InterPro"/>
</dbReference>
<dbReference type="PANTHER" id="PTHR48066">
    <property type="entry name" value="CARNOSINE SYNTHASE 1"/>
    <property type="match status" value="1"/>
</dbReference>
<dbReference type="Proteomes" id="UP001186944">
    <property type="component" value="Unassembled WGS sequence"/>
</dbReference>
<comment type="caution">
    <text evidence="3">The sequence shown here is derived from an EMBL/GenBank/DDBJ whole genome shotgun (WGS) entry which is preliminary data.</text>
</comment>
<keyword evidence="4" id="KW-1185">Reference proteome</keyword>
<dbReference type="SUPFAM" id="SSF56059">
    <property type="entry name" value="Glutathione synthetase ATP-binding domain-like"/>
    <property type="match status" value="1"/>
</dbReference>
<dbReference type="AlphaFoldDB" id="A0AA89BJ42"/>
<reference evidence="3" key="1">
    <citation type="submission" date="2019-08" db="EMBL/GenBank/DDBJ databases">
        <title>The improved chromosome-level genome for the pearl oyster Pinctada fucata martensii using PacBio sequencing and Hi-C.</title>
        <authorList>
            <person name="Zheng Z."/>
        </authorList>
    </citation>
    <scope>NUCLEOTIDE SEQUENCE</scope>
    <source>
        <strain evidence="3">ZZ-2019</strain>
        <tissue evidence="3">Adductor muscle</tissue>
    </source>
</reference>
<accession>A0AA89BJ42</accession>
<dbReference type="GO" id="GO:0005524">
    <property type="term" value="F:ATP binding"/>
    <property type="evidence" value="ECO:0007669"/>
    <property type="project" value="UniProtKB-UniRule"/>
</dbReference>
<dbReference type="Gene3D" id="3.30.470.20">
    <property type="entry name" value="ATP-grasp fold, B domain"/>
    <property type="match status" value="1"/>
</dbReference>
<dbReference type="GO" id="GO:0035499">
    <property type="term" value="P:carnosine biosynthetic process"/>
    <property type="evidence" value="ECO:0007669"/>
    <property type="project" value="InterPro"/>
</dbReference>
<dbReference type="InterPro" id="IPR031046">
    <property type="entry name" value="CARNS1"/>
</dbReference>
<dbReference type="PROSITE" id="PS50975">
    <property type="entry name" value="ATP_GRASP"/>
    <property type="match status" value="1"/>
</dbReference>
<dbReference type="Pfam" id="PF13535">
    <property type="entry name" value="ATP-grasp_4"/>
    <property type="match status" value="1"/>
</dbReference>